<evidence type="ECO:0000256" key="1">
    <source>
        <dbReference type="ARBA" id="ARBA00023002"/>
    </source>
</evidence>
<dbReference type="SUPFAM" id="SSF54292">
    <property type="entry name" value="2Fe-2S ferredoxin-like"/>
    <property type="match status" value="1"/>
</dbReference>
<dbReference type="Pfam" id="PF13510">
    <property type="entry name" value="Fer2_4"/>
    <property type="match status" value="1"/>
</dbReference>
<evidence type="ECO:0000313" key="3">
    <source>
        <dbReference type="Proteomes" id="UP000627446"/>
    </source>
</evidence>
<organism evidence="2 3">
    <name type="scientific">Undibacterium nitidum</name>
    <dbReference type="NCBI Taxonomy" id="2762298"/>
    <lineage>
        <taxon>Bacteria</taxon>
        <taxon>Pseudomonadati</taxon>
        <taxon>Pseudomonadota</taxon>
        <taxon>Betaproteobacteria</taxon>
        <taxon>Burkholderiales</taxon>
        <taxon>Oxalobacteraceae</taxon>
        <taxon>Undibacterium</taxon>
    </lineage>
</organism>
<dbReference type="GO" id="GO:0016491">
    <property type="term" value="F:oxidoreductase activity"/>
    <property type="evidence" value="ECO:0007669"/>
    <property type="project" value="UniProtKB-KW"/>
</dbReference>
<evidence type="ECO:0000313" key="2">
    <source>
        <dbReference type="EMBL" id="MBC3882136.1"/>
    </source>
</evidence>
<gene>
    <name evidence="2" type="ORF">H8K36_12160</name>
</gene>
<dbReference type="InterPro" id="IPR042204">
    <property type="entry name" value="2Fe-2S-bd_N"/>
</dbReference>
<reference evidence="2" key="1">
    <citation type="submission" date="2020-08" db="EMBL/GenBank/DDBJ databases">
        <title>Novel species isolated from subtropical streams in China.</title>
        <authorList>
            <person name="Lu H."/>
        </authorList>
    </citation>
    <scope>NUCLEOTIDE SEQUENCE</scope>
    <source>
        <strain evidence="2">LX22W</strain>
    </source>
</reference>
<dbReference type="RefSeq" id="WP_186916747.1">
    <property type="nucleotide sequence ID" value="NZ_JACOFZ010000004.1"/>
</dbReference>
<dbReference type="InterPro" id="IPR036010">
    <property type="entry name" value="2Fe-2S_ferredoxin-like_sf"/>
</dbReference>
<proteinExistence type="predicted"/>
<dbReference type="EMBL" id="JACOFZ010000004">
    <property type="protein sequence ID" value="MBC3882136.1"/>
    <property type="molecule type" value="Genomic_DNA"/>
</dbReference>
<keyword evidence="3" id="KW-1185">Reference proteome</keyword>
<protein>
    <submittedName>
        <fullName evidence="2">(2Fe-2S)-binding protein</fullName>
    </submittedName>
</protein>
<sequence>MKSKISIHINGQIHMVDPGLSVAAALAHCGQIGTRISVSGEIRAPFCGMGICQECRVTVNQQAHQLACQTMCSDGMSINTGDMP</sequence>
<dbReference type="GO" id="GO:0051536">
    <property type="term" value="F:iron-sulfur cluster binding"/>
    <property type="evidence" value="ECO:0007669"/>
    <property type="project" value="InterPro"/>
</dbReference>
<dbReference type="Gene3D" id="3.10.20.440">
    <property type="entry name" value="2Fe-2S iron-sulphur cluster binding domain, sarcosine oxidase, alpha subunit, N-terminal domain"/>
    <property type="match status" value="1"/>
</dbReference>
<keyword evidence="1" id="KW-0560">Oxidoreductase</keyword>
<dbReference type="Proteomes" id="UP000627446">
    <property type="component" value="Unassembled WGS sequence"/>
</dbReference>
<name>A0A923KTC9_9BURK</name>
<dbReference type="AlphaFoldDB" id="A0A923KTC9"/>
<accession>A0A923KTC9</accession>
<comment type="caution">
    <text evidence="2">The sequence shown here is derived from an EMBL/GenBank/DDBJ whole genome shotgun (WGS) entry which is preliminary data.</text>
</comment>